<evidence type="ECO:0000256" key="7">
    <source>
        <dbReference type="ARBA" id="ARBA00022833"/>
    </source>
</evidence>
<evidence type="ECO:0000256" key="2">
    <source>
        <dbReference type="ARBA" id="ARBA00022645"/>
    </source>
</evidence>
<keyword evidence="9 18" id="KW-1015">Disulfide bond</keyword>
<keyword evidence="4 17" id="KW-0479">Metal-binding</keyword>
<evidence type="ECO:0000256" key="15">
    <source>
        <dbReference type="PIRSR" id="PIRSR601548-11"/>
    </source>
</evidence>
<gene>
    <name evidence="24" type="primary">LOC110975981</name>
</gene>
<feature type="glycosylation site" description="N-linked (GlcNAc...) asparagine" evidence="14">
    <location>
        <position position="66"/>
    </location>
</feature>
<evidence type="ECO:0000256" key="16">
    <source>
        <dbReference type="PIRSR" id="PIRSR601548-2"/>
    </source>
</evidence>
<evidence type="ECO:0000256" key="22">
    <source>
        <dbReference type="SAM" id="SignalP"/>
    </source>
</evidence>
<evidence type="ECO:0000256" key="17">
    <source>
        <dbReference type="PIRSR" id="PIRSR601548-3"/>
    </source>
</evidence>
<evidence type="ECO:0000256" key="8">
    <source>
        <dbReference type="ARBA" id="ARBA00023049"/>
    </source>
</evidence>
<dbReference type="EC" id="3.4.-.-" evidence="21"/>
<dbReference type="GO" id="GO:0006508">
    <property type="term" value="P:proteolysis"/>
    <property type="evidence" value="ECO:0007669"/>
    <property type="project" value="UniProtKB-KW"/>
</dbReference>
<keyword evidence="3 21" id="KW-0645">Protease</keyword>
<proteinExistence type="inferred from homology"/>
<dbReference type="GO" id="GO:0008237">
    <property type="term" value="F:metallopeptidase activity"/>
    <property type="evidence" value="ECO:0007669"/>
    <property type="project" value="UniProtKB-KW"/>
</dbReference>
<dbReference type="Proteomes" id="UP000694845">
    <property type="component" value="Unplaced"/>
</dbReference>
<feature type="active site" description="Proton acceptor 2" evidence="15">
    <location>
        <position position="377"/>
    </location>
</feature>
<keyword evidence="2 21" id="KW-0121">Carboxypeptidase</keyword>
<evidence type="ECO:0000256" key="4">
    <source>
        <dbReference type="ARBA" id="ARBA00022723"/>
    </source>
</evidence>
<dbReference type="PANTHER" id="PTHR10514">
    <property type="entry name" value="ANGIOTENSIN-CONVERTING ENZYME"/>
    <property type="match status" value="1"/>
</dbReference>
<keyword evidence="10 14" id="KW-0325">Glycoprotein</keyword>
<dbReference type="OrthoDB" id="10029630at2759"/>
<feature type="active site" description="Proton donor 1" evidence="13">
    <location>
        <position position="506"/>
    </location>
</feature>
<dbReference type="GO" id="GO:0046872">
    <property type="term" value="F:metal ion binding"/>
    <property type="evidence" value="ECO:0007669"/>
    <property type="project" value="UniProtKB-KW"/>
</dbReference>
<evidence type="ECO:0000256" key="18">
    <source>
        <dbReference type="PIRSR" id="PIRSR601548-4"/>
    </source>
</evidence>
<dbReference type="Pfam" id="PF01401">
    <property type="entry name" value="Peptidase_M2"/>
    <property type="match status" value="1"/>
</dbReference>
<name>A0A8B7XUN7_ACAPL</name>
<dbReference type="GO" id="GO:0005886">
    <property type="term" value="C:plasma membrane"/>
    <property type="evidence" value="ECO:0007669"/>
    <property type="project" value="TreeGrafter"/>
</dbReference>
<feature type="disulfide bond" evidence="18 20">
    <location>
        <begin position="345"/>
        <end position="363"/>
    </location>
</feature>
<dbReference type="PANTHER" id="PTHR10514:SF27">
    <property type="entry name" value="ANGIOTENSIN-CONVERTING ENZYME"/>
    <property type="match status" value="1"/>
</dbReference>
<keyword evidence="23" id="KW-1185">Reference proteome</keyword>
<dbReference type="KEGG" id="aplc:110975981"/>
<feature type="signal peptide" evidence="22">
    <location>
        <begin position="1"/>
        <end position="16"/>
    </location>
</feature>
<dbReference type="GeneID" id="110975981"/>
<evidence type="ECO:0000256" key="13">
    <source>
        <dbReference type="PIRSR" id="PIRSR601548-1"/>
    </source>
</evidence>
<dbReference type="CDD" id="cd06461">
    <property type="entry name" value="M2_ACE"/>
    <property type="match status" value="1"/>
</dbReference>
<evidence type="ECO:0000313" key="24">
    <source>
        <dbReference type="RefSeq" id="XP_022084568.1"/>
    </source>
</evidence>
<keyword evidence="5 22" id="KW-0732">Signal</keyword>
<reference evidence="24" key="1">
    <citation type="submission" date="2025-08" db="UniProtKB">
        <authorList>
            <consortium name="RefSeq"/>
        </authorList>
    </citation>
    <scope>IDENTIFICATION</scope>
</reference>
<evidence type="ECO:0000256" key="3">
    <source>
        <dbReference type="ARBA" id="ARBA00022670"/>
    </source>
</evidence>
<dbReference type="GO" id="GO:0008241">
    <property type="term" value="F:peptidyl-dipeptidase activity"/>
    <property type="evidence" value="ECO:0007669"/>
    <property type="project" value="UniProtKB-EC"/>
</dbReference>
<comment type="caution">
    <text evidence="20">Lacks conserved residue(s) required for the propagation of feature annotation.</text>
</comment>
<evidence type="ECO:0000256" key="14">
    <source>
        <dbReference type="PIRSR" id="PIRSR601548-10"/>
    </source>
</evidence>
<feature type="binding site" evidence="16">
    <location>
        <position position="515"/>
    </location>
    <ligand>
        <name>chloride</name>
        <dbReference type="ChEBI" id="CHEBI:17996"/>
        <label>1</label>
    </ligand>
</feature>
<feature type="active site" description="Proton donor 2" evidence="15">
    <location>
        <position position="506"/>
    </location>
</feature>
<dbReference type="SUPFAM" id="SSF55486">
    <property type="entry name" value="Metalloproteases ('zincins'), catalytic domain"/>
    <property type="match status" value="1"/>
</dbReference>
<feature type="binding site" evidence="17">
    <location>
        <position position="404"/>
    </location>
    <ligand>
        <name>Zn(2+)</name>
        <dbReference type="ChEBI" id="CHEBI:29105"/>
        <label>1</label>
        <note>catalytic</note>
    </ligand>
</feature>
<comment type="similarity">
    <text evidence="1 20 21">Belongs to the peptidase M2 family.</text>
</comment>
<feature type="binding site" evidence="17">
    <location>
        <position position="376"/>
    </location>
    <ligand>
        <name>Zn(2+)</name>
        <dbReference type="ChEBI" id="CHEBI:29105"/>
        <label>1</label>
        <note>catalytic</note>
    </ligand>
</feature>
<evidence type="ECO:0000256" key="20">
    <source>
        <dbReference type="PROSITE-ProRule" id="PRU01355"/>
    </source>
</evidence>
<feature type="binding site" evidence="16">
    <location>
        <position position="218"/>
    </location>
    <ligand>
        <name>chloride</name>
        <dbReference type="ChEBI" id="CHEBI:17996"/>
        <label>1</label>
    </ligand>
</feature>
<feature type="binding site" evidence="17">
    <location>
        <position position="380"/>
    </location>
    <ligand>
        <name>Zn(2+)</name>
        <dbReference type="ChEBI" id="CHEBI:29105"/>
        <label>1</label>
        <note>catalytic</note>
    </ligand>
</feature>
<accession>A0A8B7XUN7</accession>
<evidence type="ECO:0000256" key="9">
    <source>
        <dbReference type="ARBA" id="ARBA00023157"/>
    </source>
</evidence>
<feature type="glycosylation site" description="N-linked (GlcNAc...) asparagine; partial" evidence="14">
    <location>
        <position position="579"/>
    </location>
</feature>
<dbReference type="AlphaFoldDB" id="A0A8B7XUN7"/>
<comment type="cofactor">
    <cofactor evidence="21">
        <name>Zn(2+)</name>
        <dbReference type="ChEBI" id="CHEBI:29105"/>
    </cofactor>
    <text evidence="21">Binds 1 zinc ion per subunit.</text>
</comment>
<sequence length="648" mass="73477">MAGGLFLASVVFAVRAFLTGGTHPMSQSGELIANETVAIAWLAKYDERAMEEYYHVTLKSWTFFTNISDANQQAMIDSNVKVAAFAKEARTNASRYDMTNFSYDTKRQLTKLKTIGDAALEDQAKLEELNNVLASMESRYSKGKVPKADGEYLSLEPGLTRIMATSRDYGELNWAWQGWRAAVGPSAKEDYQRYVALKNEAAAANGFSNCGDYWKSWYEVDDFTDQVENLYQQLSPLYNNLHAYVRRKLYNLYGADYINLKGPIPAHILGNMWSQSWLNILDLMLPFENAPSVDITPVLVREGYNAKRMFEVSDEFFESLGLIKMPPEFWAESMIERPTDREVVCHASAWDFYNQIDFRIKQCTDITMDDFITIHHEMGHIEYYLQYKHLPVLYRGGANPGFHEAVGDTLALSVSTPKHLHAVGLLDEVEDNKEADLNFLMSMALDKIAFLPFGYLMDKWRWAVFDGTITPENFNAEWWKLRTQYQGIVPPTPRSEANFDPAAKYHIPSDTPYIRYFVSLILQFQFHKAMCDAAGHTGALLKCDVYNSTDAGKLLGDMLQMGESREWPEALEKITGGRNMSAEPLLDYFEPLVTWLEEQNAGETLGWSEEWMPKEPPAWPPSGAAVTATQISLSALLVLTSLVLLLKP</sequence>
<protein>
    <recommendedName>
        <fullName evidence="12 21">Angiotensin-converting enzyme</fullName>
        <ecNumber evidence="21">3.4.-.-</ecNumber>
    </recommendedName>
</protein>
<keyword evidence="6 21" id="KW-0378">Hydrolase</keyword>
<feature type="binding site" evidence="19">
    <location>
        <position position="376"/>
    </location>
    <ligand>
        <name>Zn(2+)</name>
        <dbReference type="ChEBI" id="CHEBI:29105"/>
        <label>2</label>
        <note>catalytic</note>
    </ligand>
</feature>
<feature type="active site" description="Proton acceptor 1" evidence="13">
    <location>
        <position position="377"/>
    </location>
</feature>
<evidence type="ECO:0000256" key="6">
    <source>
        <dbReference type="ARBA" id="ARBA00022801"/>
    </source>
</evidence>
<evidence type="ECO:0000256" key="11">
    <source>
        <dbReference type="ARBA" id="ARBA00036868"/>
    </source>
</evidence>
<evidence type="ECO:0000256" key="21">
    <source>
        <dbReference type="RuleBase" id="RU361144"/>
    </source>
</evidence>
<evidence type="ECO:0000256" key="1">
    <source>
        <dbReference type="ARBA" id="ARBA00008139"/>
    </source>
</evidence>
<feature type="binding site" evidence="19">
    <location>
        <position position="380"/>
    </location>
    <ligand>
        <name>Zn(2+)</name>
        <dbReference type="ChEBI" id="CHEBI:29105"/>
        <label>2</label>
        <note>catalytic</note>
    </ligand>
</feature>
<dbReference type="GO" id="GO:0004180">
    <property type="term" value="F:carboxypeptidase activity"/>
    <property type="evidence" value="ECO:0007669"/>
    <property type="project" value="UniProtKB-KW"/>
</dbReference>
<dbReference type="FunFam" id="1.10.1370.30:FF:000004">
    <property type="entry name" value="Angiotensin-converting enzyme"/>
    <property type="match status" value="1"/>
</dbReference>
<feature type="binding site" evidence="19">
    <location>
        <position position="404"/>
    </location>
    <ligand>
        <name>Zn(2+)</name>
        <dbReference type="ChEBI" id="CHEBI:29105"/>
        <label>2</label>
        <note>catalytic</note>
    </ligand>
</feature>
<dbReference type="Gene3D" id="1.10.1370.30">
    <property type="match status" value="1"/>
</dbReference>
<organism evidence="23 24">
    <name type="scientific">Acanthaster planci</name>
    <name type="common">Crown-of-thorns starfish</name>
    <dbReference type="NCBI Taxonomy" id="133434"/>
    <lineage>
        <taxon>Eukaryota</taxon>
        <taxon>Metazoa</taxon>
        <taxon>Echinodermata</taxon>
        <taxon>Eleutherozoa</taxon>
        <taxon>Asterozoa</taxon>
        <taxon>Asteroidea</taxon>
        <taxon>Valvatacea</taxon>
        <taxon>Valvatida</taxon>
        <taxon>Acanthasteridae</taxon>
        <taxon>Acanthaster</taxon>
    </lineage>
</organism>
<evidence type="ECO:0000256" key="12">
    <source>
        <dbReference type="ARBA" id="ARBA00039858"/>
    </source>
</evidence>
<evidence type="ECO:0000256" key="10">
    <source>
        <dbReference type="ARBA" id="ARBA00023180"/>
    </source>
</evidence>
<feature type="chain" id="PRO_5034605708" description="Angiotensin-converting enzyme" evidence="22">
    <location>
        <begin position="17"/>
        <end position="648"/>
    </location>
</feature>
<dbReference type="InterPro" id="IPR001548">
    <property type="entry name" value="Peptidase_M2"/>
</dbReference>
<evidence type="ECO:0000256" key="5">
    <source>
        <dbReference type="ARBA" id="ARBA00022729"/>
    </source>
</evidence>
<dbReference type="PRINTS" id="PR00791">
    <property type="entry name" value="PEPDIPTASEA"/>
</dbReference>
<keyword evidence="8 21" id="KW-0482">Metalloprotease</keyword>
<evidence type="ECO:0000313" key="23">
    <source>
        <dbReference type="Proteomes" id="UP000694845"/>
    </source>
</evidence>
<keyword evidence="7 17" id="KW-0862">Zinc</keyword>
<comment type="catalytic activity">
    <reaction evidence="11">
        <text>Release of a C-terminal dipeptide, oligopeptide-|-Xaa-Yaa, when Xaa is not Pro, and Yaa is neither Asp nor Glu. Thus, conversion of angiotensin I to angiotensin II, with increase in vasoconstrictor activity, but no action on angiotensin II.</text>
        <dbReference type="EC" id="3.4.15.1"/>
    </reaction>
</comment>
<dbReference type="PROSITE" id="PS52011">
    <property type="entry name" value="PEPTIDASE_M2"/>
    <property type="match status" value="1"/>
</dbReference>
<dbReference type="RefSeq" id="XP_022084568.1">
    <property type="nucleotide sequence ID" value="XM_022228876.1"/>
</dbReference>
<feature type="disulfide bond" evidence="18">
    <location>
        <begin position="531"/>
        <end position="543"/>
    </location>
</feature>
<evidence type="ECO:0000256" key="19">
    <source>
        <dbReference type="PIRSR" id="PIRSR601548-8"/>
    </source>
</evidence>